<feature type="compositionally biased region" description="Acidic residues" evidence="4">
    <location>
        <begin position="104"/>
        <end position="115"/>
    </location>
</feature>
<feature type="compositionally biased region" description="Polar residues" evidence="4">
    <location>
        <begin position="896"/>
        <end position="926"/>
    </location>
</feature>
<dbReference type="AlphaFoldDB" id="A0A4P9ZYS2"/>
<dbReference type="EMBL" id="ML002318">
    <property type="protein sequence ID" value="RKP38905.1"/>
    <property type="molecule type" value="Genomic_DNA"/>
</dbReference>
<keyword evidence="3" id="KW-0539">Nucleus</keyword>
<dbReference type="Pfam" id="PF04615">
    <property type="entry name" value="Utp14"/>
    <property type="match status" value="2"/>
</dbReference>
<evidence type="ECO:0000256" key="4">
    <source>
        <dbReference type="SAM" id="MobiDB-lite"/>
    </source>
</evidence>
<accession>A0A4P9ZYS2</accession>
<dbReference type="InterPro" id="IPR006709">
    <property type="entry name" value="SSU_processome_Utp14"/>
</dbReference>
<feature type="compositionally biased region" description="Acidic residues" evidence="4">
    <location>
        <begin position="992"/>
        <end position="1002"/>
    </location>
</feature>
<organism evidence="5 6">
    <name type="scientific">Dimargaris cristalligena</name>
    <dbReference type="NCBI Taxonomy" id="215637"/>
    <lineage>
        <taxon>Eukaryota</taxon>
        <taxon>Fungi</taxon>
        <taxon>Fungi incertae sedis</taxon>
        <taxon>Zoopagomycota</taxon>
        <taxon>Kickxellomycotina</taxon>
        <taxon>Dimargaritomycetes</taxon>
        <taxon>Dimargaritales</taxon>
        <taxon>Dimargaritaceae</taxon>
        <taxon>Dimargaris</taxon>
    </lineage>
</organism>
<feature type="compositionally biased region" description="Low complexity" evidence="4">
    <location>
        <begin position="977"/>
        <end position="988"/>
    </location>
</feature>
<dbReference type="PANTHER" id="PTHR14150">
    <property type="entry name" value="U3 SMALL NUCLEOLAR RNA-ASSOCIATED PROTEIN 14"/>
    <property type="match status" value="1"/>
</dbReference>
<feature type="compositionally biased region" description="Polar residues" evidence="4">
    <location>
        <begin position="835"/>
        <end position="871"/>
    </location>
</feature>
<feature type="region of interest" description="Disordered" evidence="4">
    <location>
        <begin position="1044"/>
        <end position="1109"/>
    </location>
</feature>
<feature type="compositionally biased region" description="Low complexity" evidence="4">
    <location>
        <begin position="763"/>
        <end position="772"/>
    </location>
</feature>
<feature type="region of interest" description="Disordered" evidence="4">
    <location>
        <begin position="833"/>
        <end position="874"/>
    </location>
</feature>
<keyword evidence="2" id="KW-0597">Phosphoprotein</keyword>
<proteinExistence type="predicted"/>
<dbReference type="Proteomes" id="UP000268162">
    <property type="component" value="Unassembled WGS sequence"/>
</dbReference>
<evidence type="ECO:0000313" key="5">
    <source>
        <dbReference type="EMBL" id="RKP38905.1"/>
    </source>
</evidence>
<feature type="compositionally biased region" description="Basic residues" evidence="4">
    <location>
        <begin position="1082"/>
        <end position="1096"/>
    </location>
</feature>
<evidence type="ECO:0000256" key="3">
    <source>
        <dbReference type="ARBA" id="ARBA00023242"/>
    </source>
</evidence>
<dbReference type="PANTHER" id="PTHR14150:SF12">
    <property type="entry name" value="U3 SMALL NUCLEOLAR RNA-ASSOCIATED PROTEIN 14 HOMOLOG A"/>
    <property type="match status" value="1"/>
</dbReference>
<sequence>MPIHVQGSGPPSARSKSKAKARSGKKDGRPPTSRRRTGAPKGIPGTQFHGFKPNEPRRNRTVLNPQDLETTNPLEVFELSDDGATDSVATTPALRRLQKRHDKDDEDIDSDDAFGASDEETFAGFKFGKAAALPKAPPKSSRKSTDWDSMDENSDSDDGNYITALDMMDENMNGDGGDDDHEVRNIGTKSLSSIVKGLDSHRKQGPVIEEMTSAYQESEYNIHRQLGTNEAEHQLNFNDLVSGLNDVPELEGVFDQAQTYQADVARRAVPTVAEPLHQRLSGKISRTVAFKKTSGIINSWTQVTERMRDADQIQFPLRQEGPQDKAARVSVATDLVGTNAMEKSIEATLEQAGHSERQIRLGQQLPINKLDALQVKSQYEQRLLMRELLHRNEVKARRVAKIKSKTYRRIHRKHLERSMADGEPVGLAADEPVPVGDTQEDALRAEIERARERMSLRHKNTGKWARSIHKAGRVDDVTRQAIMDQMNTHARLKRRIQGDRSENESSDDETSHIESRWNDDETAHKIAMKALDKLAGRSRPGALAEADGADDGEAAGNPSLSKGIFAMKFMQKSLQEEFDETERELQAVREELAMLAQKRAESDEEDRELGLAPAPSNMRPAPVETSDGLSNPGRRTFLAKETDLTKSGNSTTRTKAQSGGRHNHNNDDDIYESLVGAATLSSGAANRGFSGVADESATVTTAQGITAKHLNPMGLVRTSTGHTTKLTAPLSVSKSKRPAQRYMDVLATEASPKATPSGKISQASNSTSSNTAEPANPWLDTDITGDKPRSAKTALSKSEQQAERLVSRLAALKQATGTRSGPSAHEGQVELSLDGLSSGTAPPSVQPVTETRRFTSQSSNWTAGNTGNGETPSPLVKHDASVALVKGATAAPVPVKTTSVAQSVSKGATTHSVPSTGGKSALNSAVASDRPARPIPTAAFAPGTVDADLTTADVTLESQPAPEPKSKKSKKNKKNNDTTSKASTNGGSDADDHSDGDDDNDELSQKPSKTPAVVAIPGSRNKQIKFDQKDLVAMAFADDNIVADFEREKADEEQSDLDQSQEEPSLPGWGSWSGAAAGSKSGKAKKKAPKAAKAKRAAPTPTPAKPAKKAKLFELRNVIVYNRDNPSASKYTATKLPKKTDPAIYEDSLRLPLGKQWNALKVFDKHTTPRITTVPGKIIHPVSKTDQFGKKPRSK</sequence>
<evidence type="ECO:0000256" key="2">
    <source>
        <dbReference type="ARBA" id="ARBA00022553"/>
    </source>
</evidence>
<feature type="compositionally biased region" description="Polar residues" evidence="4">
    <location>
        <begin position="61"/>
        <end position="73"/>
    </location>
</feature>
<dbReference type="GO" id="GO:0006364">
    <property type="term" value="P:rRNA processing"/>
    <property type="evidence" value="ECO:0007669"/>
    <property type="project" value="InterPro"/>
</dbReference>
<feature type="region of interest" description="Disordered" evidence="4">
    <location>
        <begin position="1"/>
        <end position="115"/>
    </location>
</feature>
<name>A0A4P9ZYS2_9FUNG</name>
<dbReference type="GO" id="GO:0032040">
    <property type="term" value="C:small-subunit processome"/>
    <property type="evidence" value="ECO:0007669"/>
    <property type="project" value="InterPro"/>
</dbReference>
<evidence type="ECO:0000313" key="6">
    <source>
        <dbReference type="Proteomes" id="UP000268162"/>
    </source>
</evidence>
<feature type="compositionally biased region" description="Acidic residues" evidence="4">
    <location>
        <begin position="148"/>
        <end position="157"/>
    </location>
</feature>
<gene>
    <name evidence="5" type="ORF">BJ085DRAFT_36357</name>
</gene>
<feature type="compositionally biased region" description="Polar residues" evidence="4">
    <location>
        <begin position="645"/>
        <end position="657"/>
    </location>
</feature>
<feature type="region of interest" description="Disordered" evidence="4">
    <location>
        <begin position="129"/>
        <end position="157"/>
    </location>
</feature>
<feature type="region of interest" description="Disordered" evidence="4">
    <location>
        <begin position="748"/>
        <end position="802"/>
    </location>
</feature>
<evidence type="ECO:0000256" key="1">
    <source>
        <dbReference type="ARBA" id="ARBA00004604"/>
    </source>
</evidence>
<feature type="region of interest" description="Disordered" evidence="4">
    <location>
        <begin position="598"/>
        <end position="669"/>
    </location>
</feature>
<keyword evidence="6" id="KW-1185">Reference proteome</keyword>
<protein>
    <submittedName>
        <fullName evidence="5">Utp14 protein-domain-containing protein</fullName>
    </submittedName>
</protein>
<feature type="region of interest" description="Disordered" evidence="4">
    <location>
        <begin position="536"/>
        <end position="555"/>
    </location>
</feature>
<feature type="region of interest" description="Disordered" evidence="4">
    <location>
        <begin position="896"/>
        <end position="1028"/>
    </location>
</feature>
<dbReference type="STRING" id="215637.A0A4P9ZYS2"/>
<feature type="compositionally biased region" description="Basic and acidic residues" evidence="4">
    <location>
        <begin position="496"/>
        <end position="520"/>
    </location>
</feature>
<feature type="region of interest" description="Disordered" evidence="4">
    <location>
        <begin position="490"/>
        <end position="520"/>
    </location>
</feature>
<comment type="subcellular location">
    <subcellularLocation>
        <location evidence="1">Nucleus</location>
        <location evidence="1">Nucleolus</location>
    </subcellularLocation>
</comment>
<feature type="compositionally biased region" description="Low complexity" evidence="4">
    <location>
        <begin position="944"/>
        <end position="956"/>
    </location>
</feature>
<reference evidence="6" key="1">
    <citation type="journal article" date="2018" name="Nat. Microbiol.">
        <title>Leveraging single-cell genomics to expand the fungal tree of life.</title>
        <authorList>
            <person name="Ahrendt S.R."/>
            <person name="Quandt C.A."/>
            <person name="Ciobanu D."/>
            <person name="Clum A."/>
            <person name="Salamov A."/>
            <person name="Andreopoulos B."/>
            <person name="Cheng J.F."/>
            <person name="Woyke T."/>
            <person name="Pelin A."/>
            <person name="Henrissat B."/>
            <person name="Reynolds N.K."/>
            <person name="Benny G.L."/>
            <person name="Smith M.E."/>
            <person name="James T.Y."/>
            <person name="Grigoriev I.V."/>
        </authorList>
    </citation>
    <scope>NUCLEOTIDE SEQUENCE [LARGE SCALE GENOMIC DNA]</scope>
    <source>
        <strain evidence="6">RSA 468</strain>
    </source>
</reference>